<dbReference type="InterPro" id="IPR022924">
    <property type="entry name" value="Cardiolipin_synthase"/>
</dbReference>
<evidence type="ECO:0000256" key="13">
    <source>
        <dbReference type="SAM" id="Phobius"/>
    </source>
</evidence>
<gene>
    <name evidence="15" type="primary">cls</name>
    <name evidence="15" type="ORF">IAA52_09425</name>
</gene>
<keyword evidence="10" id="KW-0594">Phospholipid biosynthesis</keyword>
<feature type="transmembrane region" description="Helical" evidence="13">
    <location>
        <begin position="12"/>
        <end position="32"/>
    </location>
</feature>
<dbReference type="EMBL" id="DVFZ01000095">
    <property type="protein sequence ID" value="HIQ83303.1"/>
    <property type="molecule type" value="Genomic_DNA"/>
</dbReference>
<evidence type="ECO:0000256" key="2">
    <source>
        <dbReference type="ARBA" id="ARBA00022475"/>
    </source>
</evidence>
<dbReference type="GO" id="GO:0005886">
    <property type="term" value="C:plasma membrane"/>
    <property type="evidence" value="ECO:0007669"/>
    <property type="project" value="UniProtKB-SubCell"/>
</dbReference>
<evidence type="ECO:0000256" key="4">
    <source>
        <dbReference type="ARBA" id="ARBA00022679"/>
    </source>
</evidence>
<keyword evidence="11" id="KW-1208">Phospholipid metabolism</keyword>
<dbReference type="PANTHER" id="PTHR21248">
    <property type="entry name" value="CARDIOLIPIN SYNTHASE"/>
    <property type="match status" value="1"/>
</dbReference>
<dbReference type="NCBIfam" id="TIGR04265">
    <property type="entry name" value="bac_cardiolipin"/>
    <property type="match status" value="1"/>
</dbReference>
<evidence type="ECO:0000256" key="6">
    <source>
        <dbReference type="ARBA" id="ARBA00022737"/>
    </source>
</evidence>
<keyword evidence="7 13" id="KW-1133">Transmembrane helix</keyword>
<evidence type="ECO:0000256" key="8">
    <source>
        <dbReference type="ARBA" id="ARBA00023098"/>
    </source>
</evidence>
<dbReference type="GO" id="GO:0032049">
    <property type="term" value="P:cardiolipin biosynthetic process"/>
    <property type="evidence" value="ECO:0007669"/>
    <property type="project" value="UniProtKB-UniRule"/>
</dbReference>
<keyword evidence="6" id="KW-0677">Repeat</keyword>
<keyword evidence="5 13" id="KW-0812">Transmembrane</keyword>
<accession>A0A9D1CX46</accession>
<reference evidence="15" key="1">
    <citation type="submission" date="2020-10" db="EMBL/GenBank/DDBJ databases">
        <authorList>
            <person name="Gilroy R."/>
        </authorList>
    </citation>
    <scope>NUCLEOTIDE SEQUENCE</scope>
    <source>
        <strain evidence="15">ChiSjej6B24-2974</strain>
    </source>
</reference>
<feature type="domain" description="PLD phosphodiesterase" evidence="14">
    <location>
        <begin position="424"/>
        <end position="451"/>
    </location>
</feature>
<dbReference type="CDD" id="cd09160">
    <property type="entry name" value="PLDc_SMU_988_like_2"/>
    <property type="match status" value="1"/>
</dbReference>
<dbReference type="Proteomes" id="UP000824260">
    <property type="component" value="Unassembled WGS sequence"/>
</dbReference>
<sequence>MKNKRLRGVLSHRLFIILLLILQIAFFGYLILSGSQASWLISLFFSLLSTLAAIHVVSKHERPGYKLTWVFTILSLPIFGGAFYLLMQLQPSVYRFRKQVESSQAALTRRLPRHEGALAEAEAQGPCAMRLARYLENGVGFPVYPAARVEYYPSGETFFEALLRELPKAKKYIFIEFFILQEGEMWGSVLKILEQKVREGVEVRVLYDDFGCFLKLPRDYCEEIRAKGIQCEVFSPFRPALTVLQNNRDHRKIVSIDGETAFTGGANLADEYINRVNRFGLWRDAAIMVEGEAAWGLTLMFLQMWGLATRRLPLYERFTPTHMPPPIPGNGYVQPYCDSPLDAENVAERVYMQIITGARKYVYISTPYLIVDDLMLSALTLAAKSGVDVRILTPENWDKRLVHYTTRSYYRELIDGGVKIYEFTGGFNHAKTFACDDAVATVGTVNMDYRSLYLHFECGVCVYGGETVLDVKRDFLETIARCRQITPKDCEARWPRRMAREVLRIFAPLM</sequence>
<keyword evidence="8" id="KW-0443">Lipid metabolism</keyword>
<evidence type="ECO:0000313" key="15">
    <source>
        <dbReference type="EMBL" id="HIQ83303.1"/>
    </source>
</evidence>
<comment type="subcellular location">
    <subcellularLocation>
        <location evidence="1">Cell membrane</location>
        <topology evidence="1">Multi-pass membrane protein</topology>
    </subcellularLocation>
</comment>
<dbReference type="Pfam" id="PF13091">
    <property type="entry name" value="PLDc_2"/>
    <property type="match status" value="2"/>
</dbReference>
<dbReference type="PANTHER" id="PTHR21248:SF22">
    <property type="entry name" value="PHOSPHOLIPASE D"/>
    <property type="match status" value="1"/>
</dbReference>
<dbReference type="Gene3D" id="3.30.870.10">
    <property type="entry name" value="Endonuclease Chain A"/>
    <property type="match status" value="2"/>
</dbReference>
<evidence type="ECO:0000256" key="11">
    <source>
        <dbReference type="ARBA" id="ARBA00023264"/>
    </source>
</evidence>
<keyword evidence="9 13" id="KW-0472">Membrane</keyword>
<keyword evidence="4" id="KW-0808">Transferase</keyword>
<evidence type="ECO:0000256" key="7">
    <source>
        <dbReference type="ARBA" id="ARBA00022989"/>
    </source>
</evidence>
<dbReference type="Pfam" id="PF13396">
    <property type="entry name" value="PLDc_N"/>
    <property type="match status" value="1"/>
</dbReference>
<dbReference type="SUPFAM" id="SSF56024">
    <property type="entry name" value="Phospholipase D/nuclease"/>
    <property type="match status" value="2"/>
</dbReference>
<dbReference type="GO" id="GO:0008808">
    <property type="term" value="F:cardiolipin synthase activity"/>
    <property type="evidence" value="ECO:0007669"/>
    <property type="project" value="UniProtKB-UniRule"/>
</dbReference>
<evidence type="ECO:0000256" key="12">
    <source>
        <dbReference type="NCBIfam" id="TIGR04265"/>
    </source>
</evidence>
<feature type="domain" description="PLD phosphodiesterase" evidence="14">
    <location>
        <begin position="245"/>
        <end position="272"/>
    </location>
</feature>
<dbReference type="PROSITE" id="PS50035">
    <property type="entry name" value="PLD"/>
    <property type="match status" value="2"/>
</dbReference>
<feature type="transmembrane region" description="Helical" evidence="13">
    <location>
        <begin position="69"/>
        <end position="87"/>
    </location>
</feature>
<proteinExistence type="predicted"/>
<evidence type="ECO:0000259" key="14">
    <source>
        <dbReference type="PROSITE" id="PS50035"/>
    </source>
</evidence>
<dbReference type="InterPro" id="IPR027379">
    <property type="entry name" value="CLS_N"/>
</dbReference>
<evidence type="ECO:0000256" key="9">
    <source>
        <dbReference type="ARBA" id="ARBA00023136"/>
    </source>
</evidence>
<name>A0A9D1CX46_9FIRM</name>
<reference evidence="15" key="2">
    <citation type="journal article" date="2021" name="PeerJ">
        <title>Extensive microbial diversity within the chicken gut microbiome revealed by metagenomics and culture.</title>
        <authorList>
            <person name="Gilroy R."/>
            <person name="Ravi A."/>
            <person name="Getino M."/>
            <person name="Pursley I."/>
            <person name="Horton D.L."/>
            <person name="Alikhan N.F."/>
            <person name="Baker D."/>
            <person name="Gharbi K."/>
            <person name="Hall N."/>
            <person name="Watson M."/>
            <person name="Adriaenssens E.M."/>
            <person name="Foster-Nyarko E."/>
            <person name="Jarju S."/>
            <person name="Secka A."/>
            <person name="Antonio M."/>
            <person name="Oren A."/>
            <person name="Chaudhuri R.R."/>
            <person name="La Ragione R."/>
            <person name="Hildebrand F."/>
            <person name="Pallen M.J."/>
        </authorList>
    </citation>
    <scope>NUCLEOTIDE SEQUENCE</scope>
    <source>
        <strain evidence="15">ChiSjej6B24-2974</strain>
    </source>
</reference>
<dbReference type="SMART" id="SM00155">
    <property type="entry name" value="PLDc"/>
    <property type="match status" value="2"/>
</dbReference>
<feature type="transmembrane region" description="Helical" evidence="13">
    <location>
        <begin position="38"/>
        <end position="57"/>
    </location>
</feature>
<dbReference type="EC" id="2.7.8.-" evidence="12"/>
<evidence type="ECO:0000256" key="1">
    <source>
        <dbReference type="ARBA" id="ARBA00004651"/>
    </source>
</evidence>
<keyword evidence="2" id="KW-1003">Cell membrane</keyword>
<organism evidence="15 16">
    <name type="scientific">Candidatus Pullichristensenella stercorigallinarum</name>
    <dbReference type="NCBI Taxonomy" id="2840909"/>
    <lineage>
        <taxon>Bacteria</taxon>
        <taxon>Bacillati</taxon>
        <taxon>Bacillota</taxon>
        <taxon>Clostridia</taxon>
        <taxon>Candidatus Pullichristensenella</taxon>
    </lineage>
</organism>
<dbReference type="CDD" id="cd09154">
    <property type="entry name" value="PLDc_SMU_988_like_1"/>
    <property type="match status" value="1"/>
</dbReference>
<protein>
    <recommendedName>
        <fullName evidence="12">Cardiolipin synthase</fullName>
        <ecNumber evidence="12">2.7.8.-</ecNumber>
    </recommendedName>
</protein>
<dbReference type="InterPro" id="IPR025202">
    <property type="entry name" value="PLD-like_dom"/>
</dbReference>
<evidence type="ECO:0000256" key="10">
    <source>
        <dbReference type="ARBA" id="ARBA00023209"/>
    </source>
</evidence>
<keyword evidence="3" id="KW-0444">Lipid biosynthesis</keyword>
<dbReference type="AlphaFoldDB" id="A0A9D1CX46"/>
<evidence type="ECO:0000313" key="16">
    <source>
        <dbReference type="Proteomes" id="UP000824260"/>
    </source>
</evidence>
<comment type="caution">
    <text evidence="15">The sequence shown here is derived from an EMBL/GenBank/DDBJ whole genome shotgun (WGS) entry which is preliminary data.</text>
</comment>
<dbReference type="InterPro" id="IPR001736">
    <property type="entry name" value="PLipase_D/transphosphatidylase"/>
</dbReference>
<evidence type="ECO:0000256" key="5">
    <source>
        <dbReference type="ARBA" id="ARBA00022692"/>
    </source>
</evidence>
<evidence type="ECO:0000256" key="3">
    <source>
        <dbReference type="ARBA" id="ARBA00022516"/>
    </source>
</evidence>